<evidence type="ECO:0000313" key="3">
    <source>
        <dbReference type="EMBL" id="CAJ74928.1"/>
    </source>
</evidence>
<reference evidence="5" key="3">
    <citation type="submission" date="2017-10" db="EMBL/GenBank/DDBJ databases">
        <authorList>
            <person name="Banno H."/>
            <person name="Chua N.-H."/>
        </authorList>
    </citation>
    <scope>NUCLEOTIDE SEQUENCE [LARGE SCALE GENOMIC DNA]</scope>
    <source>
        <strain evidence="5">Kuenenia_mbr1_ru-nijmegen</strain>
    </source>
</reference>
<reference evidence="6" key="4">
    <citation type="submission" date="2017-10" db="EMBL/GenBank/DDBJ databases">
        <authorList>
            <person name="Frank J."/>
        </authorList>
    </citation>
    <scope>NUCLEOTIDE SEQUENCE [LARGE SCALE GENOMIC DNA]</scope>
</reference>
<keyword evidence="2" id="KW-1133">Transmembrane helix</keyword>
<feature type="compositionally biased region" description="Basic and acidic residues" evidence="1">
    <location>
        <begin position="52"/>
        <end position="68"/>
    </location>
</feature>
<evidence type="ECO:0000256" key="1">
    <source>
        <dbReference type="SAM" id="MobiDB-lite"/>
    </source>
</evidence>
<feature type="transmembrane region" description="Helical" evidence="2">
    <location>
        <begin position="6"/>
        <end position="27"/>
    </location>
</feature>
<evidence type="ECO:0000313" key="7">
    <source>
        <dbReference type="Proteomes" id="UP000501926"/>
    </source>
</evidence>
<reference evidence="3" key="1">
    <citation type="journal article" date="2006" name="Nature">
        <title>Deciphering the evolution and metabolism of an anammox bacterium from a community genome.</title>
        <authorList>
            <person name="Strous M."/>
            <person name="Pelletier E."/>
            <person name="Mangenot S."/>
            <person name="Rattei T."/>
            <person name="Lehner A."/>
            <person name="Taylor M.W."/>
            <person name="Horn M."/>
            <person name="Daims H."/>
            <person name="Bartol-Mavel D."/>
            <person name="Wincker P."/>
            <person name="Barbe V."/>
            <person name="Fonknechten N."/>
            <person name="Vallenet D."/>
            <person name="Segurens B."/>
            <person name="Schenowitz-Truong C."/>
            <person name="Medigue C."/>
            <person name="Collingro A."/>
            <person name="Snel B."/>
            <person name="Dutilh B.E."/>
            <person name="OpDenCamp H.J.M."/>
            <person name="vanDerDrift C."/>
            <person name="Cirpus I."/>
            <person name="vanDePas-Schoonen K.T."/>
            <person name="Harhangi H.R."/>
            <person name="vanNiftrik L."/>
            <person name="Schmid M."/>
            <person name="Keltjens J."/>
            <person name="vanDeVossenberg J."/>
            <person name="Kartal B."/>
            <person name="Meier H."/>
            <person name="Frishman D."/>
            <person name="Huynen M.A."/>
            <person name="Mewes H."/>
            <person name="Weissenbach J."/>
            <person name="Jetten M.S.M."/>
            <person name="Wagner M."/>
            <person name="LePaslier D."/>
        </authorList>
    </citation>
    <scope>NUCLEOTIDE SEQUENCE</scope>
</reference>
<evidence type="ECO:0000313" key="5">
    <source>
        <dbReference type="EMBL" id="SOH02939.1"/>
    </source>
</evidence>
<gene>
    <name evidence="4" type="ORF">KsCSTR_33010</name>
    <name evidence="5" type="ORF">KSMBR1_0425</name>
    <name evidence="3" type="ORF">kuste4166</name>
</gene>
<organism evidence="3">
    <name type="scientific">Kuenenia stuttgartiensis</name>
    <dbReference type="NCBI Taxonomy" id="174633"/>
    <lineage>
        <taxon>Bacteria</taxon>
        <taxon>Pseudomonadati</taxon>
        <taxon>Planctomycetota</taxon>
        <taxon>Candidatus Brocadiia</taxon>
        <taxon>Candidatus Brocadiales</taxon>
        <taxon>Candidatus Brocadiaceae</taxon>
        <taxon>Candidatus Kuenenia</taxon>
    </lineage>
</organism>
<evidence type="ECO:0000256" key="2">
    <source>
        <dbReference type="SAM" id="Phobius"/>
    </source>
</evidence>
<dbReference type="EMBL" id="CP049055">
    <property type="protein sequence ID" value="QII12680.1"/>
    <property type="molecule type" value="Genomic_DNA"/>
</dbReference>
<feature type="region of interest" description="Disordered" evidence="1">
    <location>
        <begin position="52"/>
        <end position="79"/>
    </location>
</feature>
<proteinExistence type="predicted"/>
<protein>
    <submittedName>
        <fullName evidence="3">Uncharacterized protein</fullName>
    </submittedName>
</protein>
<reference evidence="4 7" key="5">
    <citation type="submission" date="2020-02" db="EMBL/GenBank/DDBJ databases">
        <title>Newly sequenced genome of strain CSTR1 showed variability in Candidatus Kuenenia stuttgartiensis genomes.</title>
        <authorList>
            <person name="Ding C."/>
            <person name="Adrian L."/>
        </authorList>
    </citation>
    <scope>NUCLEOTIDE SEQUENCE [LARGE SCALE GENOMIC DNA]</scope>
    <source>
        <strain evidence="4 7">CSTR1</strain>
    </source>
</reference>
<dbReference type="EMBL" id="LT934425">
    <property type="protein sequence ID" value="SOH02939.1"/>
    <property type="molecule type" value="Genomic_DNA"/>
</dbReference>
<dbReference type="AlphaFoldDB" id="Q1Q4I5"/>
<dbReference type="Proteomes" id="UP000501926">
    <property type="component" value="Chromosome"/>
</dbReference>
<dbReference type="EMBL" id="CT573071">
    <property type="protein sequence ID" value="CAJ74928.1"/>
    <property type="molecule type" value="Genomic_DNA"/>
</dbReference>
<evidence type="ECO:0000313" key="4">
    <source>
        <dbReference type="EMBL" id="QII12680.1"/>
    </source>
</evidence>
<keyword evidence="2" id="KW-0812">Transmembrane</keyword>
<name>Q1Q4I5_KUEST</name>
<evidence type="ECO:0000313" key="6">
    <source>
        <dbReference type="Proteomes" id="UP000221734"/>
    </source>
</evidence>
<keyword evidence="2" id="KW-0472">Membrane</keyword>
<dbReference type="RefSeq" id="WP_099323843.1">
    <property type="nucleotide sequence ID" value="NZ_CP049055.1"/>
</dbReference>
<accession>Q1Q4I5</accession>
<dbReference type="KEGG" id="kst:KSMBR1_0425"/>
<dbReference type="Proteomes" id="UP000221734">
    <property type="component" value="Chromosome Kuenenia_stuttgartiensis_MBR1"/>
</dbReference>
<reference evidence="3" key="2">
    <citation type="submission" date="2006-01" db="EMBL/GenBank/DDBJ databases">
        <authorList>
            <person name="Genoscope"/>
        </authorList>
    </citation>
    <scope>NUCLEOTIDE SEQUENCE</scope>
</reference>
<sequence length="79" mass="9629">MIDIVFYISLFINFCLICEYMRSSLIIQELQKELEKEKELGKMLERELEKARARKSEREKEKKDEDSILKINMRPVFRD</sequence>
<keyword evidence="6" id="KW-1185">Reference proteome</keyword>